<dbReference type="AlphaFoldDB" id="A0A1E4T7N0"/>
<name>A0A1E4T7N0_9ASCO</name>
<organism evidence="9 10">
    <name type="scientific">[Candida] arabinofermentans NRRL YB-2248</name>
    <dbReference type="NCBI Taxonomy" id="983967"/>
    <lineage>
        <taxon>Eukaryota</taxon>
        <taxon>Fungi</taxon>
        <taxon>Dikarya</taxon>
        <taxon>Ascomycota</taxon>
        <taxon>Saccharomycotina</taxon>
        <taxon>Pichiomycetes</taxon>
        <taxon>Pichiales</taxon>
        <taxon>Pichiaceae</taxon>
        <taxon>Ogataea</taxon>
        <taxon>Ogataea/Candida clade</taxon>
    </lineage>
</organism>
<keyword evidence="2 6" id="KW-0812">Transmembrane</keyword>
<dbReference type="InterPro" id="IPR010482">
    <property type="entry name" value="TECPR1-like_DysF"/>
</dbReference>
<sequence length="366" mass="42693">MKARFTRGSHSFTNQKGPPLLPKTHPSITSSLYGVFPFLVLLDRLMSVLTWTNKDPFFNFITIAIYMTIVLQWSYISIIGLPILISLGSCAIIWSVSTVVEDLKSEEFPPTLEEILDTLSNVSLRIEYYLKPSKVFIRMKSSDKVKLLFSLFLMTPVHVFLVTRIFQTRTLLLITGVGFLSYHSPWATATRNILWRSVLIRKISMFATGLEFSMVDKNLEISYLQDYKVIEPRGTGAPITSNPNGKILEFHVIENQRRWVGLGWCNIMLPFERAAFTNEKNVECCVDLQSFKFPHIPHLTGENCKWKWLEENWRIDQKFCNYNKQDGWVYYNNNWEDPQYQDSLTRFTRSRLWTRRALVLVDQTDD</sequence>
<evidence type="ECO:0000259" key="7">
    <source>
        <dbReference type="SMART" id="SM00693"/>
    </source>
</evidence>
<evidence type="ECO:0000313" key="9">
    <source>
        <dbReference type="EMBL" id="ODV87764.1"/>
    </source>
</evidence>
<comment type="subcellular location">
    <subcellularLocation>
        <location evidence="1">Endomembrane system</location>
        <topology evidence="1">Multi-pass membrane protein</topology>
    </subcellularLocation>
</comment>
<reference evidence="10" key="1">
    <citation type="submission" date="2016-04" db="EMBL/GenBank/DDBJ databases">
        <title>Comparative genomics of biotechnologically important yeasts.</title>
        <authorList>
            <consortium name="DOE Joint Genome Institute"/>
            <person name="Riley R."/>
            <person name="Haridas S."/>
            <person name="Wolfe K.H."/>
            <person name="Lopes M.R."/>
            <person name="Hittinger C.T."/>
            <person name="Goker M."/>
            <person name="Salamov A."/>
            <person name="Wisecaver J."/>
            <person name="Long T.M."/>
            <person name="Aerts A.L."/>
            <person name="Barry K."/>
            <person name="Choi C."/>
            <person name="Clum A."/>
            <person name="Coughlan A.Y."/>
            <person name="Deshpande S."/>
            <person name="Douglass A.P."/>
            <person name="Hanson S.J."/>
            <person name="Klenk H.-P."/>
            <person name="Labutti K."/>
            <person name="Lapidus A."/>
            <person name="Lindquist E."/>
            <person name="Lipzen A."/>
            <person name="Meier-Kolthoff J.P."/>
            <person name="Ohm R.A."/>
            <person name="Otillar R.P."/>
            <person name="Pangilinan J."/>
            <person name="Peng Y."/>
            <person name="Rokas A."/>
            <person name="Rosa C.A."/>
            <person name="Scheuner C."/>
            <person name="Sibirny A.A."/>
            <person name="Slot J.C."/>
            <person name="Stielow J.B."/>
            <person name="Sun H."/>
            <person name="Kurtzman C.P."/>
            <person name="Blackwell M."/>
            <person name="Grigoriev I.V."/>
            <person name="Jeffries T.W."/>
        </authorList>
    </citation>
    <scope>NUCLEOTIDE SEQUENCE [LARGE SCALE GENOMIC DNA]</scope>
    <source>
        <strain evidence="10">NRRL YB-2248</strain>
    </source>
</reference>
<dbReference type="PANTHER" id="PTHR31679:SF2">
    <property type="entry name" value="PEROXISOMAL MEMBRANE PROTEIN PEX30-RELATED"/>
    <property type="match status" value="1"/>
</dbReference>
<dbReference type="SMART" id="SM00694">
    <property type="entry name" value="DysFC"/>
    <property type="match status" value="1"/>
</dbReference>
<feature type="transmembrane region" description="Helical" evidence="6">
    <location>
        <begin position="57"/>
        <end position="75"/>
    </location>
</feature>
<evidence type="ECO:0000259" key="8">
    <source>
        <dbReference type="SMART" id="SM00694"/>
    </source>
</evidence>
<dbReference type="Pfam" id="PF06398">
    <property type="entry name" value="Pex24p"/>
    <property type="match status" value="1"/>
</dbReference>
<dbReference type="InterPro" id="IPR052646">
    <property type="entry name" value="Peroxisomal_PEX28-32"/>
</dbReference>
<dbReference type="GO" id="GO:0012505">
    <property type="term" value="C:endomembrane system"/>
    <property type="evidence" value="ECO:0007669"/>
    <property type="project" value="UniProtKB-SubCell"/>
</dbReference>
<feature type="domain" description="Peroxin/Ferlin" evidence="7">
    <location>
        <begin position="245"/>
        <end position="316"/>
    </location>
</feature>
<evidence type="ECO:0000256" key="4">
    <source>
        <dbReference type="ARBA" id="ARBA00023136"/>
    </source>
</evidence>
<feature type="domain" description="Peroxin/Ferlin" evidence="8">
    <location>
        <begin position="327"/>
        <end position="360"/>
    </location>
</feature>
<keyword evidence="3 6" id="KW-1133">Transmembrane helix</keyword>
<evidence type="ECO:0000256" key="1">
    <source>
        <dbReference type="ARBA" id="ARBA00004127"/>
    </source>
</evidence>
<evidence type="ECO:0000256" key="2">
    <source>
        <dbReference type="ARBA" id="ARBA00022692"/>
    </source>
</evidence>
<dbReference type="SMART" id="SM00693">
    <property type="entry name" value="DysFN"/>
    <property type="match status" value="1"/>
</dbReference>
<dbReference type="Proteomes" id="UP000094801">
    <property type="component" value="Unassembled WGS sequence"/>
</dbReference>
<feature type="transmembrane region" description="Helical" evidence="6">
    <location>
        <begin position="147"/>
        <end position="166"/>
    </location>
</feature>
<feature type="transmembrane region" description="Helical" evidence="6">
    <location>
        <begin position="81"/>
        <end position="100"/>
    </location>
</feature>
<keyword evidence="10" id="KW-1185">Reference proteome</keyword>
<proteinExistence type="predicted"/>
<feature type="region of interest" description="Disordered" evidence="5">
    <location>
        <begin position="1"/>
        <end position="22"/>
    </location>
</feature>
<gene>
    <name evidence="9" type="ORF">CANARDRAFT_193407</name>
</gene>
<dbReference type="InterPro" id="IPR006614">
    <property type="entry name" value="Peroxin/Ferlin"/>
</dbReference>
<evidence type="ECO:0000313" key="10">
    <source>
        <dbReference type="Proteomes" id="UP000094801"/>
    </source>
</evidence>
<dbReference type="OrthoDB" id="5586090at2759"/>
<evidence type="ECO:0000256" key="3">
    <source>
        <dbReference type="ARBA" id="ARBA00022989"/>
    </source>
</evidence>
<accession>A0A1E4T7N0</accession>
<dbReference type="EMBL" id="KV453847">
    <property type="protein sequence ID" value="ODV87764.1"/>
    <property type="molecule type" value="Genomic_DNA"/>
</dbReference>
<dbReference type="GO" id="GO:0007031">
    <property type="term" value="P:peroxisome organization"/>
    <property type="evidence" value="ECO:0007669"/>
    <property type="project" value="UniProtKB-ARBA"/>
</dbReference>
<keyword evidence="4 6" id="KW-0472">Membrane</keyword>
<dbReference type="STRING" id="983967.A0A1E4T7N0"/>
<dbReference type="PANTHER" id="PTHR31679">
    <property type="entry name" value="PEROXISOMAL MEMBRANE PROTEIN PEX30-RELATED"/>
    <property type="match status" value="1"/>
</dbReference>
<evidence type="ECO:0000256" key="5">
    <source>
        <dbReference type="SAM" id="MobiDB-lite"/>
    </source>
</evidence>
<dbReference type="GO" id="GO:0005778">
    <property type="term" value="C:peroxisomal membrane"/>
    <property type="evidence" value="ECO:0007669"/>
    <property type="project" value="TreeGrafter"/>
</dbReference>
<protein>
    <recommendedName>
        <fullName evidence="7 8">Peroxin/Ferlin domain-containing protein</fullName>
    </recommendedName>
</protein>
<evidence type="ECO:0000256" key="6">
    <source>
        <dbReference type="SAM" id="Phobius"/>
    </source>
</evidence>